<dbReference type="GO" id="GO:0005829">
    <property type="term" value="C:cytosol"/>
    <property type="evidence" value="ECO:0007669"/>
    <property type="project" value="TreeGrafter"/>
</dbReference>
<evidence type="ECO:0000256" key="2">
    <source>
        <dbReference type="ARBA" id="ARBA00022553"/>
    </source>
</evidence>
<dbReference type="FunFam" id="1.10.10.10:FF:000018">
    <property type="entry name" value="DNA-binding response regulator ResD"/>
    <property type="match status" value="1"/>
</dbReference>
<dbReference type="Gene3D" id="1.10.10.10">
    <property type="entry name" value="Winged helix-like DNA-binding domain superfamily/Winged helix DNA-binding domain"/>
    <property type="match status" value="1"/>
</dbReference>
<feature type="DNA-binding region" description="OmpR/PhoB-type" evidence="9">
    <location>
        <begin position="126"/>
        <end position="222"/>
    </location>
</feature>
<dbReference type="PANTHER" id="PTHR48111">
    <property type="entry name" value="REGULATOR OF RPOS"/>
    <property type="match status" value="1"/>
</dbReference>
<evidence type="ECO:0000256" key="3">
    <source>
        <dbReference type="ARBA" id="ARBA00023012"/>
    </source>
</evidence>
<dbReference type="SUPFAM" id="SSF52172">
    <property type="entry name" value="CheY-like"/>
    <property type="match status" value="1"/>
</dbReference>
<dbReference type="GO" id="GO:0032993">
    <property type="term" value="C:protein-DNA complex"/>
    <property type="evidence" value="ECO:0007669"/>
    <property type="project" value="TreeGrafter"/>
</dbReference>
<keyword evidence="4" id="KW-0805">Transcription regulation</keyword>
<dbReference type="InterPro" id="IPR001789">
    <property type="entry name" value="Sig_transdc_resp-reg_receiver"/>
</dbReference>
<evidence type="ECO:0000256" key="5">
    <source>
        <dbReference type="ARBA" id="ARBA00023125"/>
    </source>
</evidence>
<keyword evidence="6" id="KW-0804">Transcription</keyword>
<dbReference type="AlphaFoldDB" id="A0A7X2SZY8"/>
<dbReference type="GO" id="GO:0000156">
    <property type="term" value="F:phosphorelay response regulator activity"/>
    <property type="evidence" value="ECO:0007669"/>
    <property type="project" value="TreeGrafter"/>
</dbReference>
<dbReference type="InterPro" id="IPR039420">
    <property type="entry name" value="WalR-like"/>
</dbReference>
<keyword evidence="5 9" id="KW-0238">DNA-binding</keyword>
<dbReference type="PROSITE" id="PS50110">
    <property type="entry name" value="RESPONSE_REGULATORY"/>
    <property type="match status" value="1"/>
</dbReference>
<dbReference type="Gene3D" id="6.10.250.690">
    <property type="match status" value="1"/>
</dbReference>
<dbReference type="SMART" id="SM00862">
    <property type="entry name" value="Trans_reg_C"/>
    <property type="match status" value="1"/>
</dbReference>
<evidence type="ECO:0000313" key="13">
    <source>
        <dbReference type="Proteomes" id="UP000460287"/>
    </source>
</evidence>
<sequence>MKETILIAEDEIRIRILLRDYLLRENYNVVEAKDGEEAVNLFSSNNITLAILDVMMPKMDGFEVAEFIRSKTSTPIIMLTAKSEEEDKLHGYDLGIDDYVTKPFSPKVLIAKIKALLKRTVTEKDSALIDLNGLTVNKLSHEVKVYDDVINLSPKEFELLLYLIENKGIALTRDKILDNVWGMDYFGDIRTVDTNIKRLREKLKDKANYIATVRGSGYKLEVK</sequence>
<feature type="domain" description="Response regulatory" evidence="10">
    <location>
        <begin position="4"/>
        <end position="117"/>
    </location>
</feature>
<dbReference type="FunFam" id="3.40.50.2300:FF:000001">
    <property type="entry name" value="DNA-binding response regulator PhoB"/>
    <property type="match status" value="1"/>
</dbReference>
<dbReference type="Pfam" id="PF00486">
    <property type="entry name" value="Trans_reg_C"/>
    <property type="match status" value="1"/>
</dbReference>
<evidence type="ECO:0000256" key="1">
    <source>
        <dbReference type="ARBA" id="ARBA00018672"/>
    </source>
</evidence>
<dbReference type="InterPro" id="IPR001867">
    <property type="entry name" value="OmpR/PhoB-type_DNA-bd"/>
</dbReference>
<dbReference type="GO" id="GO:0006355">
    <property type="term" value="P:regulation of DNA-templated transcription"/>
    <property type="evidence" value="ECO:0007669"/>
    <property type="project" value="InterPro"/>
</dbReference>
<dbReference type="InterPro" id="IPR036388">
    <property type="entry name" value="WH-like_DNA-bd_sf"/>
</dbReference>
<protein>
    <recommendedName>
        <fullName evidence="1">Stage 0 sporulation protein A homolog</fullName>
    </recommendedName>
</protein>
<dbReference type="SMART" id="SM00448">
    <property type="entry name" value="REC"/>
    <property type="match status" value="1"/>
</dbReference>
<dbReference type="CDD" id="cd00383">
    <property type="entry name" value="trans_reg_C"/>
    <property type="match status" value="1"/>
</dbReference>
<evidence type="ECO:0000259" key="11">
    <source>
        <dbReference type="PROSITE" id="PS51755"/>
    </source>
</evidence>
<dbReference type="PROSITE" id="PS51755">
    <property type="entry name" value="OMPR_PHOB"/>
    <property type="match status" value="1"/>
</dbReference>
<dbReference type="Pfam" id="PF00072">
    <property type="entry name" value="Response_reg"/>
    <property type="match status" value="1"/>
</dbReference>
<dbReference type="SUPFAM" id="SSF46894">
    <property type="entry name" value="C-terminal effector domain of the bipartite response regulators"/>
    <property type="match status" value="1"/>
</dbReference>
<dbReference type="Gene3D" id="3.40.50.2300">
    <property type="match status" value="1"/>
</dbReference>
<dbReference type="GO" id="GO:0000976">
    <property type="term" value="F:transcription cis-regulatory region binding"/>
    <property type="evidence" value="ECO:0007669"/>
    <property type="project" value="TreeGrafter"/>
</dbReference>
<evidence type="ECO:0000256" key="4">
    <source>
        <dbReference type="ARBA" id="ARBA00023015"/>
    </source>
</evidence>
<dbReference type="InterPro" id="IPR016032">
    <property type="entry name" value="Sig_transdc_resp-reg_C-effctor"/>
</dbReference>
<name>A0A7X2SZY8_9CLOT</name>
<comment type="caution">
    <text evidence="12">The sequence shown here is derived from an EMBL/GenBank/DDBJ whole genome shotgun (WGS) entry which is preliminary data.</text>
</comment>
<dbReference type="RefSeq" id="WP_154529838.1">
    <property type="nucleotide sequence ID" value="NZ_VULX01000001.1"/>
</dbReference>
<dbReference type="PANTHER" id="PTHR48111:SF73">
    <property type="entry name" value="ALKALINE PHOSPHATASE SYNTHESIS TRANSCRIPTIONAL REGULATORY PROTEIN PHOP"/>
    <property type="match status" value="1"/>
</dbReference>
<dbReference type="InterPro" id="IPR011006">
    <property type="entry name" value="CheY-like_superfamily"/>
</dbReference>
<gene>
    <name evidence="12" type="ORF">FYJ33_00645</name>
</gene>
<evidence type="ECO:0000256" key="6">
    <source>
        <dbReference type="ARBA" id="ARBA00023163"/>
    </source>
</evidence>
<dbReference type="Proteomes" id="UP000460287">
    <property type="component" value="Unassembled WGS sequence"/>
</dbReference>
<dbReference type="EMBL" id="VULX01000001">
    <property type="protein sequence ID" value="MSR89954.1"/>
    <property type="molecule type" value="Genomic_DNA"/>
</dbReference>
<accession>A0A7X2SZY8</accession>
<evidence type="ECO:0000259" key="10">
    <source>
        <dbReference type="PROSITE" id="PS50110"/>
    </source>
</evidence>
<feature type="modified residue" description="4-aspartylphosphate" evidence="8">
    <location>
        <position position="53"/>
    </location>
</feature>
<organism evidence="12 13">
    <name type="scientific">Inconstantimicrobium porci</name>
    <dbReference type="NCBI Taxonomy" id="2652291"/>
    <lineage>
        <taxon>Bacteria</taxon>
        <taxon>Bacillati</taxon>
        <taxon>Bacillota</taxon>
        <taxon>Clostridia</taxon>
        <taxon>Eubacteriales</taxon>
        <taxon>Clostridiaceae</taxon>
        <taxon>Inconstantimicrobium</taxon>
    </lineage>
</organism>
<evidence type="ECO:0000256" key="7">
    <source>
        <dbReference type="ARBA" id="ARBA00024867"/>
    </source>
</evidence>
<keyword evidence="2 8" id="KW-0597">Phosphoprotein</keyword>
<reference evidence="12 13" key="1">
    <citation type="submission" date="2019-08" db="EMBL/GenBank/DDBJ databases">
        <title>In-depth cultivation of the pig gut microbiome towards novel bacterial diversity and tailored functional studies.</title>
        <authorList>
            <person name="Wylensek D."/>
            <person name="Hitch T.C.A."/>
            <person name="Clavel T."/>
        </authorList>
    </citation>
    <scope>NUCLEOTIDE SEQUENCE [LARGE SCALE GENOMIC DNA]</scope>
    <source>
        <strain evidence="12 13">WCA-383-APC-5B</strain>
    </source>
</reference>
<dbReference type="CDD" id="cd17574">
    <property type="entry name" value="REC_OmpR"/>
    <property type="match status" value="1"/>
</dbReference>
<evidence type="ECO:0000256" key="8">
    <source>
        <dbReference type="PROSITE-ProRule" id="PRU00169"/>
    </source>
</evidence>
<keyword evidence="13" id="KW-1185">Reference proteome</keyword>
<proteinExistence type="predicted"/>
<evidence type="ECO:0000313" key="12">
    <source>
        <dbReference type="EMBL" id="MSR89954.1"/>
    </source>
</evidence>
<comment type="function">
    <text evidence="7">May play the central regulatory role in sporulation. It may be an element of the effector pathway responsible for the activation of sporulation genes in response to nutritional stress. Spo0A may act in concert with spo0H (a sigma factor) to control the expression of some genes that are critical to the sporulation process.</text>
</comment>
<feature type="domain" description="OmpR/PhoB-type" evidence="11">
    <location>
        <begin position="126"/>
        <end position="222"/>
    </location>
</feature>
<keyword evidence="3" id="KW-0902">Two-component regulatory system</keyword>
<evidence type="ECO:0000256" key="9">
    <source>
        <dbReference type="PROSITE-ProRule" id="PRU01091"/>
    </source>
</evidence>